<dbReference type="Proteomes" id="UP000183508">
    <property type="component" value="Unassembled WGS sequence"/>
</dbReference>
<protein>
    <submittedName>
        <fullName evidence="1">Uncharacterized protein</fullName>
    </submittedName>
</protein>
<name>A0A1I7I9Q8_9BACL</name>
<gene>
    <name evidence="1" type="ORF">SAMN05421543_10684</name>
</gene>
<accession>A0A1I7I9Q8</accession>
<organism evidence="1 2">
    <name type="scientific">Alicyclobacillus macrosporangiidus</name>
    <dbReference type="NCBI Taxonomy" id="392015"/>
    <lineage>
        <taxon>Bacteria</taxon>
        <taxon>Bacillati</taxon>
        <taxon>Bacillota</taxon>
        <taxon>Bacilli</taxon>
        <taxon>Bacillales</taxon>
        <taxon>Alicyclobacillaceae</taxon>
        <taxon>Alicyclobacillus</taxon>
    </lineage>
</organism>
<dbReference type="EMBL" id="FPBV01000006">
    <property type="protein sequence ID" value="SFU69584.1"/>
    <property type="molecule type" value="Genomic_DNA"/>
</dbReference>
<dbReference type="STRING" id="392015.SAMN05421543_10684"/>
<proteinExistence type="predicted"/>
<evidence type="ECO:0000313" key="2">
    <source>
        <dbReference type="Proteomes" id="UP000183508"/>
    </source>
</evidence>
<reference evidence="2" key="1">
    <citation type="submission" date="2016-10" db="EMBL/GenBank/DDBJ databases">
        <authorList>
            <person name="Varghese N."/>
        </authorList>
    </citation>
    <scope>NUCLEOTIDE SEQUENCE [LARGE SCALE GENOMIC DNA]</scope>
    <source>
        <strain evidence="2">DSM 17980</strain>
    </source>
</reference>
<sequence>MERSRDREGIRWPNAVWPVLAMLVGEDVLEAFVRSAAPEDAEGAPKPGADLE</sequence>
<evidence type="ECO:0000313" key="1">
    <source>
        <dbReference type="EMBL" id="SFU69584.1"/>
    </source>
</evidence>
<dbReference type="RefSeq" id="WP_175511471.1">
    <property type="nucleotide sequence ID" value="NZ_FPBV01000006.1"/>
</dbReference>
<dbReference type="AlphaFoldDB" id="A0A1I7I9Q8"/>
<keyword evidence="2" id="KW-1185">Reference proteome</keyword>